<dbReference type="GO" id="GO:0032993">
    <property type="term" value="C:protein-DNA complex"/>
    <property type="evidence" value="ECO:0007669"/>
    <property type="project" value="TreeGrafter"/>
</dbReference>
<keyword evidence="2" id="KW-0902">Two-component regulatory system</keyword>
<dbReference type="GO" id="GO:0005829">
    <property type="term" value="C:cytosol"/>
    <property type="evidence" value="ECO:0007669"/>
    <property type="project" value="TreeGrafter"/>
</dbReference>
<evidence type="ECO:0000313" key="9">
    <source>
        <dbReference type="Proteomes" id="UP000824073"/>
    </source>
</evidence>
<dbReference type="InterPro" id="IPR011006">
    <property type="entry name" value="CheY-like_superfamily"/>
</dbReference>
<accession>A0A9D1IWP7</accession>
<evidence type="ECO:0000256" key="4">
    <source>
        <dbReference type="ARBA" id="ARBA00023125"/>
    </source>
</evidence>
<keyword evidence="5" id="KW-0804">Transcription</keyword>
<dbReference type="PANTHER" id="PTHR48111">
    <property type="entry name" value="REGULATOR OF RPOS"/>
    <property type="match status" value="1"/>
</dbReference>
<dbReference type="SMART" id="SM00862">
    <property type="entry name" value="Trans_reg_C"/>
    <property type="match status" value="1"/>
</dbReference>
<keyword evidence="3" id="KW-0805">Transcription regulation</keyword>
<reference evidence="8" key="1">
    <citation type="submission" date="2020-10" db="EMBL/GenBank/DDBJ databases">
        <authorList>
            <person name="Gilroy R."/>
        </authorList>
    </citation>
    <scope>NUCLEOTIDE SEQUENCE</scope>
    <source>
        <strain evidence="8">CHK191-8634</strain>
    </source>
</reference>
<evidence type="ECO:0000256" key="2">
    <source>
        <dbReference type="ARBA" id="ARBA00023012"/>
    </source>
</evidence>
<evidence type="ECO:0000256" key="1">
    <source>
        <dbReference type="ARBA" id="ARBA00022553"/>
    </source>
</evidence>
<dbReference type="GO" id="GO:0006355">
    <property type="term" value="P:regulation of DNA-templated transcription"/>
    <property type="evidence" value="ECO:0007669"/>
    <property type="project" value="InterPro"/>
</dbReference>
<feature type="domain" description="OmpR/PhoB-type" evidence="7">
    <location>
        <begin position="131"/>
        <end position="229"/>
    </location>
</feature>
<gene>
    <name evidence="8" type="ORF">IAB67_07165</name>
</gene>
<dbReference type="GO" id="GO:0000156">
    <property type="term" value="F:phosphorelay response regulator activity"/>
    <property type="evidence" value="ECO:0007669"/>
    <property type="project" value="TreeGrafter"/>
</dbReference>
<dbReference type="Proteomes" id="UP000824073">
    <property type="component" value="Unassembled WGS sequence"/>
</dbReference>
<evidence type="ECO:0000313" key="8">
    <source>
        <dbReference type="EMBL" id="HIU44061.1"/>
    </source>
</evidence>
<dbReference type="CDD" id="cd00383">
    <property type="entry name" value="trans_reg_C"/>
    <property type="match status" value="1"/>
</dbReference>
<dbReference type="EMBL" id="DVMR01000056">
    <property type="protein sequence ID" value="HIU44061.1"/>
    <property type="molecule type" value="Genomic_DNA"/>
</dbReference>
<organism evidence="8 9">
    <name type="scientific">Candidatus Ventrousia excrementavium</name>
    <dbReference type="NCBI Taxonomy" id="2840961"/>
    <lineage>
        <taxon>Bacteria</taxon>
        <taxon>Bacillati</taxon>
        <taxon>Bacillota</taxon>
        <taxon>Clostridia</taxon>
        <taxon>Eubacteriales</taxon>
        <taxon>Clostridiaceae</taxon>
        <taxon>Clostridiaceae incertae sedis</taxon>
        <taxon>Candidatus Ventrousia</taxon>
    </lineage>
</organism>
<evidence type="ECO:0000256" key="5">
    <source>
        <dbReference type="ARBA" id="ARBA00023163"/>
    </source>
</evidence>
<feature type="DNA-binding region" description="OmpR/PhoB-type" evidence="6">
    <location>
        <begin position="131"/>
        <end position="229"/>
    </location>
</feature>
<sequence length="229" mass="26494">MEKYVLSVCLAADLNYELKTMLHRHQVRLDICDSLERAEERIGKQRFCLVVCDTTALPTCQALQCLDWMRKVSYTPILLLAPVGTEDELIAAGADQCVPTNATHKTVLSAAFSLLRRYLFYDHYDEVWPLDAVIFRGGIVFDHLRHRVTLDGEEVHFTPREYKLLHYFVRNPGVVISADQICDSVWDVEYDGNRDVTTVIAELRRKLKDTREKHTYIKTIHGFGYQFLL</sequence>
<dbReference type="InterPro" id="IPR036388">
    <property type="entry name" value="WH-like_DNA-bd_sf"/>
</dbReference>
<dbReference type="PANTHER" id="PTHR48111:SF21">
    <property type="entry name" value="DNA-BINDING DUAL MASTER TRANSCRIPTIONAL REGULATOR RPAA"/>
    <property type="match status" value="1"/>
</dbReference>
<dbReference type="Gene3D" id="1.10.10.10">
    <property type="entry name" value="Winged helix-like DNA-binding domain superfamily/Winged helix DNA-binding domain"/>
    <property type="match status" value="1"/>
</dbReference>
<dbReference type="Pfam" id="PF00486">
    <property type="entry name" value="Trans_reg_C"/>
    <property type="match status" value="1"/>
</dbReference>
<evidence type="ECO:0000259" key="7">
    <source>
        <dbReference type="PROSITE" id="PS51755"/>
    </source>
</evidence>
<dbReference type="SUPFAM" id="SSF52172">
    <property type="entry name" value="CheY-like"/>
    <property type="match status" value="1"/>
</dbReference>
<dbReference type="Gene3D" id="3.40.50.2300">
    <property type="match status" value="1"/>
</dbReference>
<evidence type="ECO:0000256" key="3">
    <source>
        <dbReference type="ARBA" id="ARBA00023015"/>
    </source>
</evidence>
<dbReference type="GO" id="GO:0000976">
    <property type="term" value="F:transcription cis-regulatory region binding"/>
    <property type="evidence" value="ECO:0007669"/>
    <property type="project" value="TreeGrafter"/>
</dbReference>
<protein>
    <submittedName>
        <fullName evidence="8">Response regulator transcription factor</fullName>
    </submittedName>
</protein>
<evidence type="ECO:0000256" key="6">
    <source>
        <dbReference type="PROSITE-ProRule" id="PRU01091"/>
    </source>
</evidence>
<dbReference type="InterPro" id="IPR016032">
    <property type="entry name" value="Sig_transdc_resp-reg_C-effctor"/>
</dbReference>
<dbReference type="SUPFAM" id="SSF46894">
    <property type="entry name" value="C-terminal effector domain of the bipartite response regulators"/>
    <property type="match status" value="1"/>
</dbReference>
<dbReference type="InterPro" id="IPR039420">
    <property type="entry name" value="WalR-like"/>
</dbReference>
<dbReference type="PROSITE" id="PS51755">
    <property type="entry name" value="OMPR_PHOB"/>
    <property type="match status" value="1"/>
</dbReference>
<dbReference type="InterPro" id="IPR001867">
    <property type="entry name" value="OmpR/PhoB-type_DNA-bd"/>
</dbReference>
<dbReference type="AlphaFoldDB" id="A0A9D1IWP7"/>
<keyword evidence="4 6" id="KW-0238">DNA-binding</keyword>
<comment type="caution">
    <text evidence="8">The sequence shown here is derived from an EMBL/GenBank/DDBJ whole genome shotgun (WGS) entry which is preliminary data.</text>
</comment>
<reference evidence="8" key="2">
    <citation type="journal article" date="2021" name="PeerJ">
        <title>Extensive microbial diversity within the chicken gut microbiome revealed by metagenomics and culture.</title>
        <authorList>
            <person name="Gilroy R."/>
            <person name="Ravi A."/>
            <person name="Getino M."/>
            <person name="Pursley I."/>
            <person name="Horton D.L."/>
            <person name="Alikhan N.F."/>
            <person name="Baker D."/>
            <person name="Gharbi K."/>
            <person name="Hall N."/>
            <person name="Watson M."/>
            <person name="Adriaenssens E.M."/>
            <person name="Foster-Nyarko E."/>
            <person name="Jarju S."/>
            <person name="Secka A."/>
            <person name="Antonio M."/>
            <person name="Oren A."/>
            <person name="Chaudhuri R.R."/>
            <person name="La Ragione R."/>
            <person name="Hildebrand F."/>
            <person name="Pallen M.J."/>
        </authorList>
    </citation>
    <scope>NUCLEOTIDE SEQUENCE</scope>
    <source>
        <strain evidence="8">CHK191-8634</strain>
    </source>
</reference>
<keyword evidence="1" id="KW-0597">Phosphoprotein</keyword>
<name>A0A9D1IWP7_9CLOT</name>
<proteinExistence type="predicted"/>